<accession>A0A166AH84</accession>
<reference evidence="1 2" key="1">
    <citation type="journal article" date="2016" name="Mol. Biol. Evol.">
        <title>Comparative Genomics of Early-Diverging Mushroom-Forming Fungi Provides Insights into the Origins of Lignocellulose Decay Capabilities.</title>
        <authorList>
            <person name="Nagy L.G."/>
            <person name="Riley R."/>
            <person name="Tritt A."/>
            <person name="Adam C."/>
            <person name="Daum C."/>
            <person name="Floudas D."/>
            <person name="Sun H."/>
            <person name="Yadav J.S."/>
            <person name="Pangilinan J."/>
            <person name="Larsson K.H."/>
            <person name="Matsuura K."/>
            <person name="Barry K."/>
            <person name="Labutti K."/>
            <person name="Kuo R."/>
            <person name="Ohm R.A."/>
            <person name="Bhattacharya S.S."/>
            <person name="Shirouzu T."/>
            <person name="Yoshinaga Y."/>
            <person name="Martin F.M."/>
            <person name="Grigoriev I.V."/>
            <person name="Hibbett D.S."/>
        </authorList>
    </citation>
    <scope>NUCLEOTIDE SEQUENCE [LARGE SCALE GENOMIC DNA]</scope>
    <source>
        <strain evidence="1 2">CBS 109695</strain>
    </source>
</reference>
<dbReference type="EMBL" id="KV417660">
    <property type="protein sequence ID" value="KZP11604.1"/>
    <property type="molecule type" value="Genomic_DNA"/>
</dbReference>
<keyword evidence="2" id="KW-1185">Reference proteome</keyword>
<dbReference type="OrthoDB" id="3219769at2759"/>
<sequence>MRQINEDRRRARGSLLKRLEEFAAARRELIRQLEDLYVRETAAQREYNILHNADAPTSDLPDEIIMMIFEEGMRQGHQSHHLGIIASHVSHRLRKVALANPRLWTSIRLTVGGDSYVPDHMRERCATFLSRAMSSHLNIYIRQWPTQNAPHDLESTSKASALLQLIDGHMGHCRHLGIATSHEVGVVRVLECISSQEMPVLTSIELHSGTSAIAFQAPLFASGAQACLRTAQLHGLEPRSMHHCLPAFRSVTSLGLTAIFITSPDLYHALRSAIMALPLLIHCEIGLRYFDPPLPCLPIAMPTLQFLRLDVGRGNQLGLIMRSIQVPSLTTLSLGVRRGQEELGPPNEFLEHFPPVQHLILMNAMPYFSYYEQFACRFPGIERLTHLVTSEYVHHNSDHVLADILRGADGGLRWHNLRTLAVSTTDKDSDASWQGTILKSQHAGHPIRKLMLPQAVIQNAAGALMELRETMDIEAFHVDWPTPFVHMDNRDRLRDI</sequence>
<evidence type="ECO:0000313" key="1">
    <source>
        <dbReference type="EMBL" id="KZP11604.1"/>
    </source>
</evidence>
<gene>
    <name evidence="1" type="ORF">FIBSPDRAFT_182791</name>
</gene>
<dbReference type="AlphaFoldDB" id="A0A166AH84"/>
<protein>
    <submittedName>
        <fullName evidence="1">Uncharacterized protein</fullName>
    </submittedName>
</protein>
<dbReference type="Proteomes" id="UP000076532">
    <property type="component" value="Unassembled WGS sequence"/>
</dbReference>
<evidence type="ECO:0000313" key="2">
    <source>
        <dbReference type="Proteomes" id="UP000076532"/>
    </source>
</evidence>
<organism evidence="1 2">
    <name type="scientific">Athelia psychrophila</name>
    <dbReference type="NCBI Taxonomy" id="1759441"/>
    <lineage>
        <taxon>Eukaryota</taxon>
        <taxon>Fungi</taxon>
        <taxon>Dikarya</taxon>
        <taxon>Basidiomycota</taxon>
        <taxon>Agaricomycotina</taxon>
        <taxon>Agaricomycetes</taxon>
        <taxon>Agaricomycetidae</taxon>
        <taxon>Atheliales</taxon>
        <taxon>Atheliaceae</taxon>
        <taxon>Athelia</taxon>
    </lineage>
</organism>
<name>A0A166AH84_9AGAM</name>
<proteinExistence type="predicted"/>